<reference evidence="1 2" key="1">
    <citation type="submission" date="2022-04" db="EMBL/GenBank/DDBJ databases">
        <title>Hymenobacter sp. isolated from the air.</title>
        <authorList>
            <person name="Won M."/>
            <person name="Lee C.-M."/>
            <person name="Woen H.-Y."/>
            <person name="Kwon S.-W."/>
        </authorList>
    </citation>
    <scope>NUCLEOTIDE SEQUENCE [LARGE SCALE GENOMIC DNA]</scope>
    <source>
        <strain evidence="2">5413 J-13</strain>
    </source>
</reference>
<dbReference type="KEGG" id="haei:MUN82_17785"/>
<sequence>MKTSRPQRLLFWFARPFYGSEQGYWRPVLVCFLAASTIWLLNALNKTYTTRISYPVEWVYDAARYVPVQELPPEVAVNVTGRGWKLLRKNIMPDVRPAEVRLTRLPRQRYVLSSALRPALQNAMDGLQLNYLLSDTLWIEFDRLVRRRVPLTLSRAADGSALPYAAQFEPASISFEGPASIVNALASPYPVHLPQAPAGSSSGSISVPIGGPERVKINVRDVRVRLRPRPVVTVPVWTTPELRDFPVQRRFRLQPATVQVQLQSFPEDTAALDLQRLRVALYFGQLIGPDSVLTPMLVETPEQARGARIITSQVKVSMVRE</sequence>
<name>A0A8T9SV08_9BACT</name>
<protein>
    <recommendedName>
        <fullName evidence="3">YbbR-like domain-containing protein</fullName>
    </recommendedName>
</protein>
<gene>
    <name evidence="1" type="ORF">MUN82_17785</name>
</gene>
<keyword evidence="2" id="KW-1185">Reference proteome</keyword>
<dbReference type="AlphaFoldDB" id="A0A8T9SV08"/>
<proteinExistence type="predicted"/>
<dbReference type="RefSeq" id="WP_245092628.1">
    <property type="nucleotide sequence ID" value="NZ_CP095053.1"/>
</dbReference>
<dbReference type="Proteomes" id="UP000829925">
    <property type="component" value="Chromosome"/>
</dbReference>
<evidence type="ECO:0000313" key="2">
    <source>
        <dbReference type="Proteomes" id="UP000829925"/>
    </source>
</evidence>
<evidence type="ECO:0008006" key="3">
    <source>
        <dbReference type="Google" id="ProtNLM"/>
    </source>
</evidence>
<dbReference type="EMBL" id="CP095053">
    <property type="protein sequence ID" value="UOR04784.1"/>
    <property type="molecule type" value="Genomic_DNA"/>
</dbReference>
<organism evidence="1 2">
    <name type="scientific">Hymenobacter aerilatus</name>
    <dbReference type="NCBI Taxonomy" id="2932251"/>
    <lineage>
        <taxon>Bacteria</taxon>
        <taxon>Pseudomonadati</taxon>
        <taxon>Bacteroidota</taxon>
        <taxon>Cytophagia</taxon>
        <taxon>Cytophagales</taxon>
        <taxon>Hymenobacteraceae</taxon>
        <taxon>Hymenobacter</taxon>
    </lineage>
</organism>
<evidence type="ECO:0000313" key="1">
    <source>
        <dbReference type="EMBL" id="UOR04784.1"/>
    </source>
</evidence>
<accession>A0A8T9SV08</accession>